<organism evidence="2 3">
    <name type="scientific">Periophthalmus magnuspinnatus</name>
    <dbReference type="NCBI Taxonomy" id="409849"/>
    <lineage>
        <taxon>Eukaryota</taxon>
        <taxon>Metazoa</taxon>
        <taxon>Chordata</taxon>
        <taxon>Craniata</taxon>
        <taxon>Vertebrata</taxon>
        <taxon>Euteleostomi</taxon>
        <taxon>Actinopterygii</taxon>
        <taxon>Neopterygii</taxon>
        <taxon>Teleostei</taxon>
        <taxon>Neoteleostei</taxon>
        <taxon>Acanthomorphata</taxon>
        <taxon>Gobiaria</taxon>
        <taxon>Gobiiformes</taxon>
        <taxon>Gobioidei</taxon>
        <taxon>Gobiidae</taxon>
        <taxon>Oxudercinae</taxon>
        <taxon>Periophthalmus</taxon>
    </lineage>
</organism>
<comment type="similarity">
    <text evidence="1">Belongs to the MDFI family.</text>
</comment>
<proteinExistence type="inferred from homology"/>
<dbReference type="Pfam" id="PF15316">
    <property type="entry name" value="MDFI"/>
    <property type="match status" value="1"/>
</dbReference>
<reference evidence="2" key="1">
    <citation type="submission" date="2025-08" db="UniProtKB">
        <authorList>
            <consortium name="Ensembl"/>
        </authorList>
    </citation>
    <scope>IDENTIFICATION</scope>
</reference>
<dbReference type="AlphaFoldDB" id="A0A3B4A224"/>
<evidence type="ECO:0000313" key="3">
    <source>
        <dbReference type="Proteomes" id="UP000261520"/>
    </source>
</evidence>
<keyword evidence="3" id="KW-1185">Reference proteome</keyword>
<dbReference type="PANTHER" id="PTHR15304:SF2">
    <property type="entry name" value="MYOD FAMILY INHIBITOR DOMAIN-CONTAINING PROTEIN 2"/>
    <property type="match status" value="1"/>
</dbReference>
<accession>A0A3B4A224</accession>
<dbReference type="InterPro" id="IPR026134">
    <property type="entry name" value="MDFI/MDFIC"/>
</dbReference>
<evidence type="ECO:0000313" key="2">
    <source>
        <dbReference type="Ensembl" id="ENSPMGP00000010704.1"/>
    </source>
</evidence>
<dbReference type="Proteomes" id="UP000261520">
    <property type="component" value="Unplaced"/>
</dbReference>
<protein>
    <recommendedName>
        <fullName evidence="4">MyoD family inhibitor domain containing 2</fullName>
    </recommendedName>
</protein>
<reference evidence="2" key="2">
    <citation type="submission" date="2025-09" db="UniProtKB">
        <authorList>
            <consortium name="Ensembl"/>
        </authorList>
    </citation>
    <scope>IDENTIFICATION</scope>
</reference>
<evidence type="ECO:0008006" key="4">
    <source>
        <dbReference type="Google" id="ProtNLM"/>
    </source>
</evidence>
<sequence>MTQTLIYKHNINNTKQRQNLTNWELYASSYMLLICTIIHPKPFKRLIAKVHKVAFLDIQNTLSSVVDCAGIVLNCLFCQFYDMILQLPASCKKIVNQCCPNYQQVTPTAQSPVSEESSYTDWDCGLLASCKDANECLELAMEVSEMCYH</sequence>
<dbReference type="PANTHER" id="PTHR15304">
    <property type="entry name" value="MYOD FAMILY INHIBITOR"/>
    <property type="match status" value="1"/>
</dbReference>
<dbReference type="Ensembl" id="ENSPMGT00000011411.1">
    <property type="protein sequence ID" value="ENSPMGP00000010704.1"/>
    <property type="gene ID" value="ENSPMGG00000008866.1"/>
</dbReference>
<name>A0A3B4A224_9GOBI</name>
<dbReference type="GO" id="GO:0010468">
    <property type="term" value="P:regulation of gene expression"/>
    <property type="evidence" value="ECO:0007669"/>
    <property type="project" value="UniProtKB-ARBA"/>
</dbReference>
<evidence type="ECO:0000256" key="1">
    <source>
        <dbReference type="ARBA" id="ARBA00025778"/>
    </source>
</evidence>